<name>A0ABY6IV12_9BACT</name>
<feature type="transmembrane region" description="Helical" evidence="5">
    <location>
        <begin position="171"/>
        <end position="194"/>
    </location>
</feature>
<keyword evidence="2 5" id="KW-0812">Transmembrane</keyword>
<keyword evidence="8" id="KW-1185">Reference proteome</keyword>
<dbReference type="InterPro" id="IPR052902">
    <property type="entry name" value="ABC-2_transporter"/>
</dbReference>
<proteinExistence type="inferred from homology"/>
<organism evidence="7 8">
    <name type="scientific">Chitinophaga horti</name>
    <dbReference type="NCBI Taxonomy" id="2920382"/>
    <lineage>
        <taxon>Bacteria</taxon>
        <taxon>Pseudomonadati</taxon>
        <taxon>Bacteroidota</taxon>
        <taxon>Chitinophagia</taxon>
        <taxon>Chitinophagales</taxon>
        <taxon>Chitinophagaceae</taxon>
        <taxon>Chitinophaga</taxon>
    </lineage>
</organism>
<keyword evidence="3 5" id="KW-1133">Transmembrane helix</keyword>
<dbReference type="PANTHER" id="PTHR43027">
    <property type="entry name" value="DOXORUBICIN RESISTANCE ABC TRANSPORTER PERMEASE PROTEIN DRRC-RELATED"/>
    <property type="match status" value="1"/>
</dbReference>
<evidence type="ECO:0000313" key="7">
    <source>
        <dbReference type="EMBL" id="UYQ91036.1"/>
    </source>
</evidence>
<dbReference type="Pfam" id="PF12698">
    <property type="entry name" value="ABC2_membrane_3"/>
    <property type="match status" value="1"/>
</dbReference>
<keyword evidence="4 5" id="KW-0472">Membrane</keyword>
<sequence>MAEQYSQWRAMLAIMKGSIRAIFRSPSTVVFSLAFPLIFILVFGFMGNRGVTVKVGVDPRTDTTAALYKALVAKPELRLVTDETTAEMAQDLQKGRIAAIIYVQSRPSAGAPNDSILLRTSSAAGQNIRVFRSLLAETIAGLNDQWYRRAGSVATVATEVVPGRKYTTIDFILPGQLGFSLLSAAVFGTAFLFFSLRQTLVLKRFFATPVHRGYIILGEGLSRLLFQLFGAVVIISIGYFAFGFTLINGVSTFAEMLLLCAFGLIVFMGFGFVVSGIAKTESTIPPLANIVTLPQFLLAGTFFSVDSFPTWLQPICRIMPLTYLNDALRKIAFEGLHLWDVWPQIMVLGLWGVVIYAVAIKVFRWE</sequence>
<feature type="transmembrane region" description="Helical" evidence="5">
    <location>
        <begin position="224"/>
        <end position="247"/>
    </location>
</feature>
<dbReference type="EMBL" id="CP107006">
    <property type="protein sequence ID" value="UYQ91036.1"/>
    <property type="molecule type" value="Genomic_DNA"/>
</dbReference>
<dbReference type="PRINTS" id="PR00164">
    <property type="entry name" value="ABC2TRNSPORT"/>
</dbReference>
<accession>A0ABY6IV12</accession>
<feature type="transmembrane region" description="Helical" evidence="5">
    <location>
        <begin position="341"/>
        <end position="363"/>
    </location>
</feature>
<dbReference type="RefSeq" id="WP_264279524.1">
    <property type="nucleotide sequence ID" value="NZ_CP107006.1"/>
</dbReference>
<protein>
    <recommendedName>
        <fullName evidence="5">Transport permease protein</fullName>
    </recommendedName>
</protein>
<feature type="transmembrane region" description="Helical" evidence="5">
    <location>
        <begin position="253"/>
        <end position="274"/>
    </location>
</feature>
<dbReference type="InterPro" id="IPR047817">
    <property type="entry name" value="ABC2_TM_bact-type"/>
</dbReference>
<comment type="similarity">
    <text evidence="5">Belongs to the ABC-2 integral membrane protein family.</text>
</comment>
<evidence type="ECO:0000256" key="2">
    <source>
        <dbReference type="ARBA" id="ARBA00022692"/>
    </source>
</evidence>
<dbReference type="PANTHER" id="PTHR43027:SF1">
    <property type="entry name" value="DOXORUBICIN RESISTANCE ABC TRANSPORTER PERMEASE PROTEIN DRRC-RELATED"/>
    <property type="match status" value="1"/>
</dbReference>
<dbReference type="InterPro" id="IPR013525">
    <property type="entry name" value="ABC2_TM"/>
</dbReference>
<feature type="transmembrane region" description="Helical" evidence="5">
    <location>
        <begin position="286"/>
        <end position="305"/>
    </location>
</feature>
<evidence type="ECO:0000256" key="5">
    <source>
        <dbReference type="RuleBase" id="RU361157"/>
    </source>
</evidence>
<evidence type="ECO:0000259" key="6">
    <source>
        <dbReference type="PROSITE" id="PS51012"/>
    </source>
</evidence>
<gene>
    <name evidence="7" type="ORF">MKQ68_13125</name>
</gene>
<comment type="subcellular location">
    <subcellularLocation>
        <location evidence="5">Cell membrane</location>
        <topology evidence="5">Multi-pass membrane protein</topology>
    </subcellularLocation>
    <subcellularLocation>
        <location evidence="1">Membrane</location>
        <topology evidence="1">Multi-pass membrane protein</topology>
    </subcellularLocation>
</comment>
<reference evidence="7" key="1">
    <citation type="submission" date="2022-10" db="EMBL/GenBank/DDBJ databases">
        <title>Chitinophaga sp. nov., isolated from soil.</title>
        <authorList>
            <person name="Jeon C.O."/>
        </authorList>
    </citation>
    <scope>NUCLEOTIDE SEQUENCE</scope>
    <source>
        <strain evidence="7">R8</strain>
    </source>
</reference>
<keyword evidence="5" id="KW-1003">Cell membrane</keyword>
<evidence type="ECO:0000256" key="4">
    <source>
        <dbReference type="ARBA" id="ARBA00023136"/>
    </source>
</evidence>
<evidence type="ECO:0000313" key="8">
    <source>
        <dbReference type="Proteomes" id="UP001162741"/>
    </source>
</evidence>
<dbReference type="InterPro" id="IPR000412">
    <property type="entry name" value="ABC_2_transport"/>
</dbReference>
<keyword evidence="5" id="KW-0813">Transport</keyword>
<dbReference type="PROSITE" id="PS51012">
    <property type="entry name" value="ABC_TM2"/>
    <property type="match status" value="1"/>
</dbReference>
<feature type="domain" description="ABC transmembrane type-2" evidence="6">
    <location>
        <begin position="128"/>
        <end position="366"/>
    </location>
</feature>
<evidence type="ECO:0000256" key="3">
    <source>
        <dbReference type="ARBA" id="ARBA00022989"/>
    </source>
</evidence>
<feature type="transmembrane region" description="Helical" evidence="5">
    <location>
        <begin position="21"/>
        <end position="46"/>
    </location>
</feature>
<dbReference type="Proteomes" id="UP001162741">
    <property type="component" value="Chromosome"/>
</dbReference>
<evidence type="ECO:0000256" key="1">
    <source>
        <dbReference type="ARBA" id="ARBA00004141"/>
    </source>
</evidence>